<keyword evidence="2" id="KW-0472">Membrane</keyword>
<evidence type="ECO:0000256" key="2">
    <source>
        <dbReference type="SAM" id="Phobius"/>
    </source>
</evidence>
<evidence type="ECO:0000313" key="4">
    <source>
        <dbReference type="Proteomes" id="UP000503336"/>
    </source>
</evidence>
<keyword evidence="2" id="KW-1133">Transmembrane helix</keyword>
<protein>
    <submittedName>
        <fullName evidence="3">DUF898 domain-containing protein</fullName>
    </submittedName>
</protein>
<keyword evidence="4" id="KW-1185">Reference proteome</keyword>
<dbReference type="KEGG" id="hdh:G5B40_13800"/>
<feature type="transmembrane region" description="Helical" evidence="2">
    <location>
        <begin position="252"/>
        <end position="277"/>
    </location>
</feature>
<name>A0A7L5BVP2_9RHOB</name>
<dbReference type="Pfam" id="PF05987">
    <property type="entry name" value="DUF898"/>
    <property type="match status" value="1"/>
</dbReference>
<evidence type="ECO:0000256" key="1">
    <source>
        <dbReference type="SAM" id="MobiDB-lite"/>
    </source>
</evidence>
<feature type="transmembrane region" description="Helical" evidence="2">
    <location>
        <begin position="361"/>
        <end position="382"/>
    </location>
</feature>
<reference evidence="3 4" key="1">
    <citation type="submission" date="2020-02" db="EMBL/GenBank/DDBJ databases">
        <title>complete genome sequence of Rhodobacteraceae bacterium.</title>
        <authorList>
            <person name="Park J."/>
            <person name="Kim Y.-S."/>
            <person name="Kim K.-H."/>
        </authorList>
    </citation>
    <scope>NUCLEOTIDE SEQUENCE [LARGE SCALE GENOMIC DNA]</scope>
    <source>
        <strain evidence="3 4">RR4-56</strain>
    </source>
</reference>
<dbReference type="Proteomes" id="UP000503336">
    <property type="component" value="Chromosome"/>
</dbReference>
<sequence length="436" mass="47434">MTFTGQAAQPHGDAPSGGARVAEPVRPEYSGARLSLFLIALTRMIVTILTFGIGRFWMITRLRRYYWSSVVIDGAPLEYTGRAGEKLIGFLVAVVILAVYLLVVNLALAFVGLSWFQGNPLALQLPFLALLPLIFWARYRARRYILARTRWRGIRFGLAPGAWGYAARALFWWAATVLTLGFLYPLKQMMLARYTTDRSFYGDLRFEQRGGWGPLLLSWLWFWAPLALAVGLIASALAGFEFDRISGEREVFSFAAGIAGGPGLLILTAFWLVFAFIRHRVFSFRYLNSGKVLDGRASANVTLSVWSVIGIYVLAGLVIGIGVGLTALVFTVIGFGLLAAGPEPTDLFDVLGSGEIPALSGLIALAISGLVYLPVIAVFSALRHAFISHPLIAATAKTIRFHDLGAASRARQRRHDEQAEAGGFADALGADIGGAF</sequence>
<dbReference type="AlphaFoldDB" id="A0A7L5BVP2"/>
<feature type="region of interest" description="Disordered" evidence="1">
    <location>
        <begin position="1"/>
        <end position="20"/>
    </location>
</feature>
<feature type="transmembrane region" description="Helical" evidence="2">
    <location>
        <begin position="220"/>
        <end position="240"/>
    </location>
</feature>
<feature type="transmembrane region" description="Helical" evidence="2">
    <location>
        <begin position="297"/>
        <end position="315"/>
    </location>
</feature>
<evidence type="ECO:0000313" key="3">
    <source>
        <dbReference type="EMBL" id="QIE56440.1"/>
    </source>
</evidence>
<organism evidence="3 4">
    <name type="scientific">Pikeienuella piscinae</name>
    <dbReference type="NCBI Taxonomy" id="2748098"/>
    <lineage>
        <taxon>Bacteria</taxon>
        <taxon>Pseudomonadati</taxon>
        <taxon>Pseudomonadota</taxon>
        <taxon>Alphaproteobacteria</taxon>
        <taxon>Rhodobacterales</taxon>
        <taxon>Paracoccaceae</taxon>
        <taxon>Pikeienuella</taxon>
    </lineage>
</organism>
<accession>A0A7L5BVP2</accession>
<feature type="transmembrane region" description="Helical" evidence="2">
    <location>
        <begin position="87"/>
        <end position="115"/>
    </location>
</feature>
<keyword evidence="2" id="KW-0812">Transmembrane</keyword>
<dbReference type="InterPro" id="IPR010295">
    <property type="entry name" value="DUF898"/>
</dbReference>
<feature type="transmembrane region" description="Helical" evidence="2">
    <location>
        <begin position="34"/>
        <end position="58"/>
    </location>
</feature>
<dbReference type="EMBL" id="CP049056">
    <property type="protein sequence ID" value="QIE56440.1"/>
    <property type="molecule type" value="Genomic_DNA"/>
</dbReference>
<feature type="transmembrane region" description="Helical" evidence="2">
    <location>
        <begin position="322"/>
        <end position="341"/>
    </location>
</feature>
<proteinExistence type="predicted"/>
<dbReference type="RefSeq" id="WP_165099700.1">
    <property type="nucleotide sequence ID" value="NZ_CP049056.1"/>
</dbReference>
<feature type="transmembrane region" description="Helical" evidence="2">
    <location>
        <begin position="121"/>
        <end position="141"/>
    </location>
</feature>
<feature type="transmembrane region" description="Helical" evidence="2">
    <location>
        <begin position="162"/>
        <end position="184"/>
    </location>
</feature>
<gene>
    <name evidence="3" type="ORF">G5B40_13800</name>
</gene>